<name>A0A8T3V7H3_9EURY</name>
<evidence type="ECO:0000313" key="2">
    <source>
        <dbReference type="EMBL" id="MBE6502533.1"/>
    </source>
</evidence>
<accession>A0A8T3V7H3</accession>
<protein>
    <submittedName>
        <fullName evidence="2">Formylmethanofuran--tetrahydromethanopterin formyltransferase</fullName>
    </submittedName>
</protein>
<dbReference type="AlphaFoldDB" id="A0A8T3V7H3"/>
<dbReference type="EMBL" id="SUTK01000072">
    <property type="protein sequence ID" value="MBE6502533.1"/>
    <property type="molecule type" value="Genomic_DNA"/>
</dbReference>
<comment type="caution">
    <text evidence="2">The sequence shown here is derived from an EMBL/GenBank/DDBJ whole genome shotgun (WGS) entry which is preliminary data.</text>
</comment>
<dbReference type="InterPro" id="IPR022667">
    <property type="entry name" value="ForMFR_H4MPT_ForTrfase_N"/>
</dbReference>
<dbReference type="Proteomes" id="UP000783037">
    <property type="component" value="Unassembled WGS sequence"/>
</dbReference>
<evidence type="ECO:0000259" key="1">
    <source>
        <dbReference type="Pfam" id="PF01913"/>
    </source>
</evidence>
<sequence>MNYDKVEDTFFEAFEGKYVRALITGPTKEIVKRAAYDSTSTPSAVIGRVEGGVEGFLDENETPDGRYGAIVQYWLGGDDVEKFAFELSYR</sequence>
<dbReference type="SUPFAM" id="SSF55112">
    <property type="entry name" value="Formylmethanofuran:tetrahydromethanopterin formyltransferase"/>
    <property type="match status" value="1"/>
</dbReference>
<dbReference type="GO" id="GO:0016740">
    <property type="term" value="F:transferase activity"/>
    <property type="evidence" value="ECO:0007669"/>
    <property type="project" value="InterPro"/>
</dbReference>
<proteinExistence type="predicted"/>
<feature type="domain" description="Formylmethanofuran: tetrahydromethanopterin formyltransferase Ftr N-terminal" evidence="1">
    <location>
        <begin position="5"/>
        <end position="90"/>
    </location>
</feature>
<gene>
    <name evidence="2" type="ORF">E7Z79_08885</name>
</gene>
<organism evidence="2 3">
    <name type="scientific">Methanobrevibacter thaueri</name>
    <dbReference type="NCBI Taxonomy" id="190975"/>
    <lineage>
        <taxon>Archaea</taxon>
        <taxon>Methanobacteriati</taxon>
        <taxon>Methanobacteriota</taxon>
        <taxon>Methanomada group</taxon>
        <taxon>Methanobacteria</taxon>
        <taxon>Methanobacteriales</taxon>
        <taxon>Methanobacteriaceae</taxon>
        <taxon>Methanobrevibacter</taxon>
    </lineage>
</organism>
<evidence type="ECO:0000313" key="3">
    <source>
        <dbReference type="Proteomes" id="UP000783037"/>
    </source>
</evidence>
<dbReference type="GO" id="GO:0006730">
    <property type="term" value="P:one-carbon metabolic process"/>
    <property type="evidence" value="ECO:0007669"/>
    <property type="project" value="InterPro"/>
</dbReference>
<feature type="non-terminal residue" evidence="2">
    <location>
        <position position="90"/>
    </location>
</feature>
<dbReference type="Pfam" id="PF01913">
    <property type="entry name" value="FTR"/>
    <property type="match status" value="1"/>
</dbReference>
<reference evidence="2" key="1">
    <citation type="submission" date="2019-04" db="EMBL/GenBank/DDBJ databases">
        <title>Evolution of Biomass-Degrading Anaerobic Consortia Revealed by Metagenomics.</title>
        <authorList>
            <person name="Peng X."/>
        </authorList>
    </citation>
    <scope>NUCLEOTIDE SEQUENCE</scope>
    <source>
        <strain evidence="2">SIG18</strain>
    </source>
</reference>
<dbReference type="Gene3D" id="3.30.70.520">
    <property type="match status" value="1"/>
</dbReference>
<dbReference type="InterPro" id="IPR023447">
    <property type="entry name" value="ForMFR_H4MPT_ForTrfase_fd-like"/>
</dbReference>